<accession>A0ABR8UD32</accession>
<dbReference type="GO" id="GO:0016874">
    <property type="term" value="F:ligase activity"/>
    <property type="evidence" value="ECO:0007669"/>
    <property type="project" value="UniProtKB-KW"/>
</dbReference>
<evidence type="ECO:0000259" key="4">
    <source>
        <dbReference type="Pfam" id="PF08245"/>
    </source>
</evidence>
<dbReference type="PANTHER" id="PTHR43024">
    <property type="entry name" value="UDP-N-ACETYLMURAMOYL-TRIPEPTIDE--D-ALANYL-D-ALANINE LIGASE"/>
    <property type="match status" value="1"/>
</dbReference>
<dbReference type="InterPro" id="IPR013221">
    <property type="entry name" value="Mur_ligase_cen"/>
</dbReference>
<dbReference type="EMBL" id="JACSQN010000017">
    <property type="protein sequence ID" value="MBD7985916.1"/>
    <property type="molecule type" value="Genomic_DNA"/>
</dbReference>
<dbReference type="Pfam" id="PF08245">
    <property type="entry name" value="Mur_ligase_M"/>
    <property type="match status" value="1"/>
</dbReference>
<reference evidence="5 6" key="1">
    <citation type="submission" date="2020-08" db="EMBL/GenBank/DDBJ databases">
        <title>A Genomic Blueprint of the Chicken Gut Microbiome.</title>
        <authorList>
            <person name="Gilroy R."/>
            <person name="Ravi A."/>
            <person name="Getino M."/>
            <person name="Pursley I."/>
            <person name="Horton D.L."/>
            <person name="Alikhan N.-F."/>
            <person name="Baker D."/>
            <person name="Gharbi K."/>
            <person name="Hall N."/>
            <person name="Watson M."/>
            <person name="Adriaenssens E.M."/>
            <person name="Foster-Nyarko E."/>
            <person name="Jarju S."/>
            <person name="Secka A."/>
            <person name="Antonio M."/>
            <person name="Oren A."/>
            <person name="Chaudhuri R."/>
            <person name="La Ragione R.M."/>
            <person name="Hildebrand F."/>
            <person name="Pallen M.J."/>
        </authorList>
    </citation>
    <scope>NUCLEOTIDE SEQUENCE [LARGE SCALE GENOMIC DNA]</scope>
    <source>
        <strain evidence="5 6">Sa2YVA2</strain>
    </source>
</reference>
<comment type="caution">
    <text evidence="5">The sequence shown here is derived from an EMBL/GenBank/DDBJ whole genome shotgun (WGS) entry which is preliminary data.</text>
</comment>
<dbReference type="PANTHER" id="PTHR43024:SF1">
    <property type="entry name" value="UDP-N-ACETYLMURAMOYL-TRIPEPTIDE--D-ALANYL-D-ALANINE LIGASE"/>
    <property type="match status" value="1"/>
</dbReference>
<dbReference type="SUPFAM" id="SSF53623">
    <property type="entry name" value="MurD-like peptide ligases, catalytic domain"/>
    <property type="match status" value="1"/>
</dbReference>
<keyword evidence="1 5" id="KW-0436">Ligase</keyword>
<dbReference type="InterPro" id="IPR036565">
    <property type="entry name" value="Mur-like_cat_sf"/>
</dbReference>
<dbReference type="InterPro" id="IPR036615">
    <property type="entry name" value="Mur_ligase_C_dom_sf"/>
</dbReference>
<keyword evidence="6" id="KW-1185">Reference proteome</keyword>
<evidence type="ECO:0000256" key="3">
    <source>
        <dbReference type="ARBA" id="ARBA00022840"/>
    </source>
</evidence>
<name>A0ABR8UD32_9BACL</name>
<dbReference type="Proteomes" id="UP000626786">
    <property type="component" value="Unassembled WGS sequence"/>
</dbReference>
<dbReference type="Gene3D" id="3.90.190.20">
    <property type="entry name" value="Mur ligase, C-terminal domain"/>
    <property type="match status" value="1"/>
</dbReference>
<evidence type="ECO:0000313" key="5">
    <source>
        <dbReference type="EMBL" id="MBD7985916.1"/>
    </source>
</evidence>
<keyword evidence="3" id="KW-0067">ATP-binding</keyword>
<evidence type="ECO:0000256" key="1">
    <source>
        <dbReference type="ARBA" id="ARBA00022598"/>
    </source>
</evidence>
<dbReference type="SUPFAM" id="SSF53244">
    <property type="entry name" value="MurD-like peptide ligases, peptide-binding domain"/>
    <property type="match status" value="1"/>
</dbReference>
<keyword evidence="2" id="KW-0547">Nucleotide-binding</keyword>
<evidence type="ECO:0000256" key="2">
    <source>
        <dbReference type="ARBA" id="ARBA00022741"/>
    </source>
</evidence>
<proteinExistence type="predicted"/>
<evidence type="ECO:0000313" key="6">
    <source>
        <dbReference type="Proteomes" id="UP000626786"/>
    </source>
</evidence>
<protein>
    <submittedName>
        <fullName evidence="5">UDP-N-acetylmuramoyl-tripeptide--D-alanyl-D-alanine ligase</fullName>
    </submittedName>
</protein>
<gene>
    <name evidence="5" type="ORF">H9649_15190</name>
</gene>
<dbReference type="InterPro" id="IPR051046">
    <property type="entry name" value="MurCDEF_CellWall_CoF430Synth"/>
</dbReference>
<sequence>MIIEGKEVKRVKILTTGYIRQLLQGTLTQGSDEMIIKHGAYRLKQVRHQHTILFVKRKIVNWDTLKPYFPIVIVSDKPIELKTDMQNVTIIKVDDLDASYWRFIHAYRAMIDIPVIAVTGTSGKTTTKEIIYHLLSEKLNVAHTNSTNNSRTEHLKHLLSMGPETEVAVFETAVGAPGDLTNASAYLKPTIGIITNIGEHHLNYCKTIEGYIAAKGELCKALEPNGTLIVNADDKNIRTLDLKNFTGKLITFGLHARSDFQARDISFSSNGMFMTVIHLNKQYKMYVPGLGEHQVYNALAAIAAVNCIGIKISSLTERLKTFEPMNKQIQVVEGINNSIIIDDTWSITTTSLAAALKVLKAVGTSKKKIAVIGTITDLGSWGYIIHEHAGKILAKSEIDVLITIGEHARIMADYVEMCNTVSEVYACTNHHRAYELLKILTNKNTITLIKGDMYSDSIKELAKLARKKNNDDQ</sequence>
<dbReference type="Gene3D" id="3.40.1190.10">
    <property type="entry name" value="Mur-like, catalytic domain"/>
    <property type="match status" value="1"/>
</dbReference>
<organism evidence="5 6">
    <name type="scientific">Sporosarcina quadrami</name>
    <dbReference type="NCBI Taxonomy" id="2762234"/>
    <lineage>
        <taxon>Bacteria</taxon>
        <taxon>Bacillati</taxon>
        <taxon>Bacillota</taxon>
        <taxon>Bacilli</taxon>
        <taxon>Bacillales</taxon>
        <taxon>Caryophanaceae</taxon>
        <taxon>Sporosarcina</taxon>
    </lineage>
</organism>
<feature type="domain" description="Mur ligase central" evidence="4">
    <location>
        <begin position="118"/>
        <end position="305"/>
    </location>
</feature>